<feature type="region of interest" description="Disordered" evidence="1">
    <location>
        <begin position="41"/>
        <end position="73"/>
    </location>
</feature>
<evidence type="ECO:0000313" key="3">
    <source>
        <dbReference type="Proteomes" id="UP000242814"/>
    </source>
</evidence>
<dbReference type="EMBL" id="LZYO01000008">
    <property type="protein sequence ID" value="ODH45057.1"/>
    <property type="molecule type" value="Genomic_DNA"/>
</dbReference>
<evidence type="ECO:0000313" key="2">
    <source>
        <dbReference type="EMBL" id="ODH45057.1"/>
    </source>
</evidence>
<dbReference type="Proteomes" id="UP000242814">
    <property type="component" value="Unassembled WGS sequence"/>
</dbReference>
<sequence length="73" mass="8053">MELKSLYNLWVGKDDKLDTPVKSVQAFLGLQISGNYGNHNLHLHGSNRGGRGTHTHAQNRSNNGPTIYSHGEL</sequence>
<proteinExistence type="predicted"/>
<protein>
    <submittedName>
        <fullName evidence="2">Uncharacterized protein</fullName>
    </submittedName>
</protein>
<name>A0A1D2JPE0_PARBR</name>
<reference evidence="2 3" key="1">
    <citation type="submission" date="2016-06" db="EMBL/GenBank/DDBJ databases">
        <authorList>
            <person name="Kjaerup R.B."/>
            <person name="Dalgaard T.S."/>
            <person name="Juul-Madsen H.R."/>
        </authorList>
    </citation>
    <scope>NUCLEOTIDE SEQUENCE [LARGE SCALE GENOMIC DNA]</scope>
    <source>
        <strain evidence="2 3">Pb300</strain>
    </source>
</reference>
<gene>
    <name evidence="2" type="ORF">ACO22_00449</name>
</gene>
<evidence type="ECO:0000256" key="1">
    <source>
        <dbReference type="SAM" id="MobiDB-lite"/>
    </source>
</evidence>
<feature type="compositionally biased region" description="Polar residues" evidence="1">
    <location>
        <begin position="55"/>
        <end position="66"/>
    </location>
</feature>
<comment type="caution">
    <text evidence="2">The sequence shown here is derived from an EMBL/GenBank/DDBJ whole genome shotgun (WGS) entry which is preliminary data.</text>
</comment>
<accession>A0A1D2JPE0</accession>
<organism evidence="2 3">
    <name type="scientific">Paracoccidioides brasiliensis</name>
    <dbReference type="NCBI Taxonomy" id="121759"/>
    <lineage>
        <taxon>Eukaryota</taxon>
        <taxon>Fungi</taxon>
        <taxon>Dikarya</taxon>
        <taxon>Ascomycota</taxon>
        <taxon>Pezizomycotina</taxon>
        <taxon>Eurotiomycetes</taxon>
        <taxon>Eurotiomycetidae</taxon>
        <taxon>Onygenales</taxon>
        <taxon>Ajellomycetaceae</taxon>
        <taxon>Paracoccidioides</taxon>
    </lineage>
</organism>
<dbReference type="AlphaFoldDB" id="A0A1D2JPE0"/>